<reference evidence="15" key="1">
    <citation type="submission" date="2020-10" db="EMBL/GenBank/DDBJ databases">
        <title>Microbiome of the Black Sea water column analyzed by genome centric metagenomics.</title>
        <authorList>
            <person name="Cabello-Yeves P.J."/>
            <person name="Callieri C."/>
            <person name="Picazo A."/>
            <person name="Mehrshad M."/>
            <person name="Haro-Moreno J.M."/>
            <person name="Roda-Garcia J."/>
            <person name="Dzembekova N."/>
            <person name="Slabakova V."/>
            <person name="Slabakova N."/>
            <person name="Moncheva S."/>
            <person name="Rodriguez-Valera F."/>
        </authorList>
    </citation>
    <scope>NUCLEOTIDE SEQUENCE</scope>
    <source>
        <strain evidence="15">BS307-5m-G5</strain>
    </source>
</reference>
<keyword evidence="9 14" id="KW-1133">Transmembrane helix</keyword>
<evidence type="ECO:0000256" key="6">
    <source>
        <dbReference type="ARBA" id="ARBA00022692"/>
    </source>
</evidence>
<sequence length="265" mass="27337">MTAPLLITATALALLAGPLGCFVVWRRMAYFGDGLAHSALLGVAIGLIVGMSHQIGMILIAIIFAITLIWLRAQSLLATDTLLGILAHAALSLGILAMALLGVEDAEVHDYLLGSLDSVNADVLVYVVLGCGLSLGILMRLWPGLLLMTSSEELAHAEGVPVRVYEFLLMLLLGVLVAAAVQIVGILLITSLLIIPASAARLFAQSPEAMAIGGSLIAGLCMLAGLPVASAMAVPLGPTIVALTVALFVLLLAGRLLVDRLKPAG</sequence>
<dbReference type="InterPro" id="IPR037294">
    <property type="entry name" value="ABC_BtuC-like"/>
</dbReference>
<keyword evidence="6 13" id="KW-0812">Transmembrane</keyword>
<accession>A0A937HGE0</accession>
<dbReference type="GO" id="GO:0043190">
    <property type="term" value="C:ATP-binding cassette (ABC) transporter complex"/>
    <property type="evidence" value="ECO:0007669"/>
    <property type="project" value="InterPro"/>
</dbReference>
<name>A0A937HGE0_9PROT</name>
<dbReference type="PANTHER" id="PTHR30477:SF23">
    <property type="entry name" value="HIGH-AFFINITY ZINC UPTAKE SYSTEM MEMBRANE PROTEIN ZNUB"/>
    <property type="match status" value="1"/>
</dbReference>
<evidence type="ECO:0000256" key="7">
    <source>
        <dbReference type="ARBA" id="ARBA00022833"/>
    </source>
</evidence>
<dbReference type="SUPFAM" id="SSF81345">
    <property type="entry name" value="ABC transporter involved in vitamin B12 uptake, BtuC"/>
    <property type="match status" value="1"/>
</dbReference>
<keyword evidence="4 13" id="KW-0813">Transport</keyword>
<evidence type="ECO:0000256" key="11">
    <source>
        <dbReference type="ARBA" id="ARBA00023136"/>
    </source>
</evidence>
<feature type="transmembrane region" description="Helical" evidence="14">
    <location>
        <begin position="37"/>
        <end position="70"/>
    </location>
</feature>
<dbReference type="GO" id="GO:0055085">
    <property type="term" value="P:transmembrane transport"/>
    <property type="evidence" value="ECO:0007669"/>
    <property type="project" value="InterPro"/>
</dbReference>
<comment type="function">
    <text evidence="1">Involved in the high-affinity zinc uptake transport system.</text>
</comment>
<keyword evidence="5" id="KW-1003">Cell membrane</keyword>
<keyword evidence="10" id="KW-0406">Ion transport</keyword>
<feature type="transmembrane region" description="Helical" evidence="14">
    <location>
        <begin position="82"/>
        <end position="103"/>
    </location>
</feature>
<keyword evidence="7" id="KW-0862">Zinc</keyword>
<comment type="similarity">
    <text evidence="3 13">Belongs to the ABC-3 integral membrane protein family.</text>
</comment>
<feature type="transmembrane region" description="Helical" evidence="14">
    <location>
        <begin position="123"/>
        <end position="142"/>
    </location>
</feature>
<comment type="subcellular location">
    <subcellularLocation>
        <location evidence="2 13">Cell membrane</location>
        <topology evidence="2 13">Multi-pass membrane protein</topology>
    </subcellularLocation>
</comment>
<evidence type="ECO:0000256" key="14">
    <source>
        <dbReference type="SAM" id="Phobius"/>
    </source>
</evidence>
<organism evidence="15 16">
    <name type="scientific">PS1 clade bacterium</name>
    <dbReference type="NCBI Taxonomy" id="2175152"/>
    <lineage>
        <taxon>Bacteria</taxon>
        <taxon>Pseudomonadati</taxon>
        <taxon>Pseudomonadota</taxon>
        <taxon>Alphaproteobacteria</taxon>
        <taxon>PS1 clade</taxon>
    </lineage>
</organism>
<evidence type="ECO:0000313" key="15">
    <source>
        <dbReference type="EMBL" id="MBL6761177.1"/>
    </source>
</evidence>
<dbReference type="Gene3D" id="1.10.3470.10">
    <property type="entry name" value="ABC transporter involved in vitamin B12 uptake, BtuC"/>
    <property type="match status" value="1"/>
</dbReference>
<dbReference type="InterPro" id="IPR001626">
    <property type="entry name" value="ABC_TroCD"/>
</dbReference>
<proteinExistence type="inferred from homology"/>
<evidence type="ECO:0000256" key="8">
    <source>
        <dbReference type="ARBA" id="ARBA00022906"/>
    </source>
</evidence>
<evidence type="ECO:0000256" key="13">
    <source>
        <dbReference type="RuleBase" id="RU003943"/>
    </source>
</evidence>
<dbReference type="GO" id="GO:0006829">
    <property type="term" value="P:zinc ion transport"/>
    <property type="evidence" value="ECO:0007669"/>
    <property type="project" value="UniProtKB-KW"/>
</dbReference>
<keyword evidence="8" id="KW-0864">Zinc transport</keyword>
<evidence type="ECO:0000256" key="3">
    <source>
        <dbReference type="ARBA" id="ARBA00008034"/>
    </source>
</evidence>
<evidence type="ECO:0000256" key="12">
    <source>
        <dbReference type="ARBA" id="ARBA00040080"/>
    </source>
</evidence>
<evidence type="ECO:0000256" key="1">
    <source>
        <dbReference type="ARBA" id="ARBA00002313"/>
    </source>
</evidence>
<keyword evidence="11 14" id="KW-0472">Membrane</keyword>
<comment type="caution">
    <text evidence="15">The sequence shown here is derived from an EMBL/GenBank/DDBJ whole genome shotgun (WGS) entry which is preliminary data.</text>
</comment>
<evidence type="ECO:0000256" key="10">
    <source>
        <dbReference type="ARBA" id="ARBA00023065"/>
    </source>
</evidence>
<dbReference type="EMBL" id="JADHOK010000003">
    <property type="protein sequence ID" value="MBL6761177.1"/>
    <property type="molecule type" value="Genomic_DNA"/>
</dbReference>
<dbReference type="GO" id="GO:0010043">
    <property type="term" value="P:response to zinc ion"/>
    <property type="evidence" value="ECO:0007669"/>
    <property type="project" value="TreeGrafter"/>
</dbReference>
<feature type="transmembrane region" description="Helical" evidence="14">
    <location>
        <begin position="240"/>
        <end position="258"/>
    </location>
</feature>
<evidence type="ECO:0000256" key="2">
    <source>
        <dbReference type="ARBA" id="ARBA00004651"/>
    </source>
</evidence>
<dbReference type="AlphaFoldDB" id="A0A937HGE0"/>
<gene>
    <name evidence="15" type="ORF">ISQ19_00595</name>
</gene>
<evidence type="ECO:0000256" key="4">
    <source>
        <dbReference type="ARBA" id="ARBA00022448"/>
    </source>
</evidence>
<evidence type="ECO:0000256" key="9">
    <source>
        <dbReference type="ARBA" id="ARBA00022989"/>
    </source>
</evidence>
<dbReference type="PANTHER" id="PTHR30477">
    <property type="entry name" value="ABC-TRANSPORTER METAL-BINDING PROTEIN"/>
    <property type="match status" value="1"/>
</dbReference>
<dbReference type="Pfam" id="PF00950">
    <property type="entry name" value="ABC-3"/>
    <property type="match status" value="1"/>
</dbReference>
<evidence type="ECO:0000256" key="5">
    <source>
        <dbReference type="ARBA" id="ARBA00022475"/>
    </source>
</evidence>
<evidence type="ECO:0000313" key="16">
    <source>
        <dbReference type="Proteomes" id="UP000785783"/>
    </source>
</evidence>
<dbReference type="Proteomes" id="UP000785783">
    <property type="component" value="Unassembled WGS sequence"/>
</dbReference>
<feature type="transmembrane region" description="Helical" evidence="14">
    <location>
        <begin position="162"/>
        <end position="180"/>
    </location>
</feature>
<feature type="transmembrane region" description="Helical" evidence="14">
    <location>
        <begin position="216"/>
        <end position="234"/>
    </location>
</feature>
<protein>
    <recommendedName>
        <fullName evidence="12">High-affinity zinc uptake system membrane protein ZnuB</fullName>
    </recommendedName>
</protein>